<dbReference type="InterPro" id="IPR002155">
    <property type="entry name" value="Thiolase"/>
</dbReference>
<dbReference type="GO" id="GO:0005789">
    <property type="term" value="C:endoplasmic reticulum membrane"/>
    <property type="evidence" value="ECO:0007669"/>
    <property type="project" value="InterPro"/>
</dbReference>
<dbReference type="PANTHER" id="PTHR18919:SF156">
    <property type="entry name" value="ACETYL-COA ACETYLTRANSFERASE, MITOCHONDRIAL"/>
    <property type="match status" value="1"/>
</dbReference>
<feature type="domain" description="Rhodanese" evidence="8">
    <location>
        <begin position="122"/>
        <end position="164"/>
    </location>
</feature>
<keyword evidence="5 6" id="KW-0012">Acyltransferase</keyword>
<dbReference type="GO" id="GO:0003985">
    <property type="term" value="F:acetyl-CoA C-acetyltransferase activity"/>
    <property type="evidence" value="ECO:0007669"/>
    <property type="project" value="TreeGrafter"/>
</dbReference>
<dbReference type="GO" id="GO:0046872">
    <property type="term" value="F:metal ion binding"/>
    <property type="evidence" value="ECO:0007669"/>
    <property type="project" value="UniProtKB-KW"/>
</dbReference>
<evidence type="ECO:0000259" key="8">
    <source>
        <dbReference type="PROSITE" id="PS50206"/>
    </source>
</evidence>
<dbReference type="InterPro" id="IPR004728">
    <property type="entry name" value="Sec62"/>
</dbReference>
<keyword evidence="7" id="KW-1133">Transmembrane helix</keyword>
<keyword evidence="2 6" id="KW-0808">Transferase</keyword>
<protein>
    <submittedName>
        <fullName evidence="9">Erg10, acetyl-CoA C-acetyltransferase</fullName>
    </submittedName>
</protein>
<evidence type="ECO:0000256" key="7">
    <source>
        <dbReference type="SAM" id="Phobius"/>
    </source>
</evidence>
<accession>A0A7J6NW47</accession>
<feature type="non-terminal residue" evidence="9">
    <location>
        <position position="577"/>
    </location>
</feature>
<dbReference type="CDD" id="cd00751">
    <property type="entry name" value="thiolase"/>
    <property type="match status" value="1"/>
</dbReference>
<name>A0A7J6NW47_PEROL</name>
<evidence type="ECO:0000256" key="1">
    <source>
        <dbReference type="ARBA" id="ARBA00010982"/>
    </source>
</evidence>
<keyword evidence="10" id="KW-1185">Reference proteome</keyword>
<evidence type="ECO:0000256" key="5">
    <source>
        <dbReference type="ARBA" id="ARBA00023315"/>
    </source>
</evidence>
<dbReference type="PANTHER" id="PTHR18919">
    <property type="entry name" value="ACETYL-COA C-ACYLTRANSFERASE"/>
    <property type="match status" value="1"/>
</dbReference>
<dbReference type="EMBL" id="JABANO010039997">
    <property type="protein sequence ID" value="KAF4688093.1"/>
    <property type="molecule type" value="Genomic_DNA"/>
</dbReference>
<feature type="transmembrane region" description="Helical" evidence="7">
    <location>
        <begin position="553"/>
        <end position="572"/>
    </location>
</feature>
<dbReference type="PROSITE" id="PS50206">
    <property type="entry name" value="RHODANESE_3"/>
    <property type="match status" value="1"/>
</dbReference>
<dbReference type="GO" id="GO:0006635">
    <property type="term" value="P:fatty acid beta-oxidation"/>
    <property type="evidence" value="ECO:0007669"/>
    <property type="project" value="TreeGrafter"/>
</dbReference>
<dbReference type="InterPro" id="IPR020617">
    <property type="entry name" value="Thiolase_C"/>
</dbReference>
<dbReference type="Pfam" id="PF03839">
    <property type="entry name" value="Sec62"/>
    <property type="match status" value="1"/>
</dbReference>
<evidence type="ECO:0000256" key="6">
    <source>
        <dbReference type="RuleBase" id="RU003557"/>
    </source>
</evidence>
<keyword evidence="4" id="KW-0630">Potassium</keyword>
<dbReference type="AlphaFoldDB" id="A0A7J6NW47"/>
<gene>
    <name evidence="9" type="primary">ERG10_1</name>
    <name evidence="9" type="ORF">FOZ63_005949</name>
</gene>
<dbReference type="NCBIfam" id="TIGR01930">
    <property type="entry name" value="AcCoA-C-Actrans"/>
    <property type="match status" value="1"/>
</dbReference>
<dbReference type="InterPro" id="IPR001763">
    <property type="entry name" value="Rhodanese-like_dom"/>
</dbReference>
<proteinExistence type="inferred from homology"/>
<sequence length="577" mass="61738">MSHRVARVSSHVSPAAAAASTDPVVVSYARTPLGTFGGALSSLRAQELGAHAIRAALKNAGLRPEAVEEVLLGQVLTAGCGQAPHRQAALLAGIPNTTPCTGINKVWFAEISRSQSGFPDGILVCASGMKALMVAAAMIRSGERKVVVVGGMESMSNAPYASLKARWGLRHGHGEMTDLMVHDGLTDAYDAIHMGECAERTAEKFNLSREALDDYAARSIRLAREAQEGIFKREIAPIEVKGRKGKVTVVDKDEQTGKVSIDGLSNLRPAFRPSGGVVTAGNSSPLSDGASAIVLMSRQEAMRRGVPILASVASMADAATTPQEFTIAPATAAKLAINKLPPPARSEIGVWEFNEAFAAVVLANNILLEGVVDGNDVNVNGGAVALGHPLGCSVKLLMSKKGISNRTATEVGKKVVTIIRGKELTEFLLNNGTLVKKRCPEAMKKCLDGKAPETEADNAKLVIPLITNGFMFRCVDATIQATDKPSGSTERRRRKWPDRVGRVAPQHQGYDPKGLYIVEWEGSKTMQYVLLAVVVTAVLLMCLFPVWPMWVKLAVWYLTVAFSTFMTVLLVIRMICY</sequence>
<comment type="caution">
    <text evidence="9">The sequence shown here is derived from an EMBL/GenBank/DDBJ whole genome shotgun (WGS) entry which is preliminary data.</text>
</comment>
<comment type="similarity">
    <text evidence="1 6">Belongs to the thiolase-like superfamily. Thiolase family.</text>
</comment>
<keyword evidence="3" id="KW-0479">Metal-binding</keyword>
<keyword evidence="7" id="KW-0812">Transmembrane</keyword>
<evidence type="ECO:0000313" key="9">
    <source>
        <dbReference type="EMBL" id="KAF4688093.1"/>
    </source>
</evidence>
<evidence type="ECO:0000313" key="10">
    <source>
        <dbReference type="Proteomes" id="UP000553632"/>
    </source>
</evidence>
<evidence type="ECO:0000256" key="3">
    <source>
        <dbReference type="ARBA" id="ARBA00022723"/>
    </source>
</evidence>
<evidence type="ECO:0000256" key="4">
    <source>
        <dbReference type="ARBA" id="ARBA00022958"/>
    </source>
</evidence>
<dbReference type="GO" id="GO:0005739">
    <property type="term" value="C:mitochondrion"/>
    <property type="evidence" value="ECO:0007669"/>
    <property type="project" value="TreeGrafter"/>
</dbReference>
<dbReference type="Gene3D" id="3.40.47.10">
    <property type="match status" value="2"/>
</dbReference>
<dbReference type="GO" id="GO:0015031">
    <property type="term" value="P:protein transport"/>
    <property type="evidence" value="ECO:0007669"/>
    <property type="project" value="InterPro"/>
</dbReference>
<reference evidence="9 10" key="1">
    <citation type="submission" date="2020-04" db="EMBL/GenBank/DDBJ databases">
        <title>Perkinsus olseni comparative genomics.</title>
        <authorList>
            <person name="Bogema D.R."/>
        </authorList>
    </citation>
    <scope>NUCLEOTIDE SEQUENCE [LARGE SCALE GENOMIC DNA]</scope>
    <source>
        <strain evidence="9 10">ATCC PRA-207</strain>
    </source>
</reference>
<organism evidence="9 10">
    <name type="scientific">Perkinsus olseni</name>
    <name type="common">Perkinsus atlanticus</name>
    <dbReference type="NCBI Taxonomy" id="32597"/>
    <lineage>
        <taxon>Eukaryota</taxon>
        <taxon>Sar</taxon>
        <taxon>Alveolata</taxon>
        <taxon>Perkinsozoa</taxon>
        <taxon>Perkinsea</taxon>
        <taxon>Perkinsida</taxon>
        <taxon>Perkinsidae</taxon>
        <taxon>Perkinsus</taxon>
    </lineage>
</organism>
<dbReference type="Pfam" id="PF00108">
    <property type="entry name" value="Thiolase_N"/>
    <property type="match status" value="2"/>
</dbReference>
<dbReference type="SUPFAM" id="SSF53901">
    <property type="entry name" value="Thiolase-like"/>
    <property type="match status" value="2"/>
</dbReference>
<dbReference type="InterPro" id="IPR020616">
    <property type="entry name" value="Thiolase_N"/>
</dbReference>
<feature type="transmembrane region" description="Helical" evidence="7">
    <location>
        <begin position="528"/>
        <end position="547"/>
    </location>
</feature>
<dbReference type="Pfam" id="PF02803">
    <property type="entry name" value="Thiolase_C"/>
    <property type="match status" value="1"/>
</dbReference>
<keyword evidence="7" id="KW-0472">Membrane</keyword>
<evidence type="ECO:0000256" key="2">
    <source>
        <dbReference type="ARBA" id="ARBA00022679"/>
    </source>
</evidence>
<dbReference type="InterPro" id="IPR016039">
    <property type="entry name" value="Thiolase-like"/>
</dbReference>
<dbReference type="Proteomes" id="UP000553632">
    <property type="component" value="Unassembled WGS sequence"/>
</dbReference>